<dbReference type="Proteomes" id="UP001276902">
    <property type="component" value="Unassembled WGS sequence"/>
</dbReference>
<dbReference type="AlphaFoldDB" id="A0AB35USX6"/>
<accession>A0AB35USX6</accession>
<protein>
    <submittedName>
        <fullName evidence="1">Host-nuclease inhibitor Gam family protein</fullName>
    </submittedName>
</protein>
<dbReference type="GO" id="GO:0003690">
    <property type="term" value="F:double-stranded DNA binding"/>
    <property type="evidence" value="ECO:0007669"/>
    <property type="project" value="InterPro"/>
</dbReference>
<sequence length="172" mass="19806">MKKKTIRLRKPALPALKNLNEVDEALKHIGEHEIALSKIKESTKRGILALKNKGFEDSQPHKDAIAKLDKQVKKYVKDHANEFNDNRSIILNYGKISIKETKQVQLGKNKAALIGKLKDHNMDQVLVEDTRISKERLKQYDKDTLESLGIKIKRQDSIHIDTDKMNVIYDVR</sequence>
<dbReference type="RefSeq" id="WP_320883806.1">
    <property type="nucleotide sequence ID" value="NZ_BAABZA010000010.1"/>
</dbReference>
<reference evidence="1" key="1">
    <citation type="submission" date="2022-03" db="EMBL/GenBank/DDBJ databases">
        <title>First case of bacteraemia caused by Dielma fastidiosa in a patient hospitalised with diverticulitis.</title>
        <authorList>
            <person name="Forman-Ankjaer B."/>
            <person name="Hvid-Jensen F."/>
            <person name="Kobel C.M."/>
            <person name="Greve T."/>
        </authorList>
    </citation>
    <scope>NUCLEOTIDE SEQUENCE</scope>
    <source>
        <strain evidence="1">AUH_DF_2021</strain>
    </source>
</reference>
<proteinExistence type="predicted"/>
<dbReference type="EMBL" id="JALDAW010000016">
    <property type="protein sequence ID" value="MDY5168581.1"/>
    <property type="molecule type" value="Genomic_DNA"/>
</dbReference>
<dbReference type="SUPFAM" id="SSF161266">
    <property type="entry name" value="Gam-like"/>
    <property type="match status" value="1"/>
</dbReference>
<evidence type="ECO:0000313" key="2">
    <source>
        <dbReference type="Proteomes" id="UP001276902"/>
    </source>
</evidence>
<gene>
    <name evidence="1" type="ORF">MQE39_10690</name>
</gene>
<dbReference type="GO" id="GO:0042262">
    <property type="term" value="P:DNA protection"/>
    <property type="evidence" value="ECO:0007669"/>
    <property type="project" value="InterPro"/>
</dbReference>
<organism evidence="1 2">
    <name type="scientific">Dielma fastidiosa</name>
    <dbReference type="NCBI Taxonomy" id="1034346"/>
    <lineage>
        <taxon>Bacteria</taxon>
        <taxon>Bacillati</taxon>
        <taxon>Bacillota</taxon>
        <taxon>Erysipelotrichia</taxon>
        <taxon>Erysipelotrichales</taxon>
        <taxon>Erysipelotrichaceae</taxon>
        <taxon>Dielma</taxon>
    </lineage>
</organism>
<name>A0AB35USX6_9FIRM</name>
<comment type="caution">
    <text evidence="1">The sequence shown here is derived from an EMBL/GenBank/DDBJ whole genome shotgun (WGS) entry which is preliminary data.</text>
</comment>
<dbReference type="Pfam" id="PF07352">
    <property type="entry name" value="Phage_Mu_Gam"/>
    <property type="match status" value="1"/>
</dbReference>
<dbReference type="InterPro" id="IPR009951">
    <property type="entry name" value="Host-nuc_inhib_Gam"/>
</dbReference>
<dbReference type="Gene3D" id="1.20.5.170">
    <property type="match status" value="1"/>
</dbReference>
<evidence type="ECO:0000313" key="1">
    <source>
        <dbReference type="EMBL" id="MDY5168581.1"/>
    </source>
</evidence>